<dbReference type="AlphaFoldDB" id="A0A241XRP9"/>
<reference evidence="1 2" key="1">
    <citation type="submission" date="2017-05" db="EMBL/GenBank/DDBJ databases">
        <authorList>
            <person name="Song R."/>
            <person name="Chenine A.L."/>
            <person name="Ruprecht R.M."/>
        </authorList>
    </citation>
    <scope>NUCLEOTIDE SEQUENCE [LARGE SCALE GENOMIC DNA]</scope>
    <source>
        <strain evidence="1 2">S567_C10_BS</strain>
    </source>
</reference>
<sequence length="208" mass="22904">MALPQLLQGSPPAAPLRCMFATLWDALPTHTIWAGHMTPSTEKLAVLDLLDKATSAADHLQDYLQSYRWHFAAGKLDLSEVRGFALGLVATNQISADDYSEIERQISKASRVEEHRGRIAGGTVIERPEDMSPDGRLSVCMDHEGDVLIRVIPPAEKADSYAPSVEFVSHCPRSRHTLAALRELMRAMAKDNEENPLPGQQSQHTAQA</sequence>
<dbReference type="EMBL" id="NFFZ01000004">
    <property type="protein sequence ID" value="OTI63100.1"/>
    <property type="molecule type" value="Genomic_DNA"/>
</dbReference>
<proteinExistence type="predicted"/>
<organism evidence="1 2">
    <name type="scientific">Pseudomonas aeruginosa</name>
    <dbReference type="NCBI Taxonomy" id="287"/>
    <lineage>
        <taxon>Bacteria</taxon>
        <taxon>Pseudomonadati</taxon>
        <taxon>Pseudomonadota</taxon>
        <taxon>Gammaproteobacteria</taxon>
        <taxon>Pseudomonadales</taxon>
        <taxon>Pseudomonadaceae</taxon>
        <taxon>Pseudomonas</taxon>
    </lineage>
</organism>
<dbReference type="Proteomes" id="UP000194857">
    <property type="component" value="Unassembled WGS sequence"/>
</dbReference>
<evidence type="ECO:0000313" key="1">
    <source>
        <dbReference type="EMBL" id="OTI63100.1"/>
    </source>
</evidence>
<evidence type="ECO:0000313" key="2">
    <source>
        <dbReference type="Proteomes" id="UP000194857"/>
    </source>
</evidence>
<comment type="caution">
    <text evidence="1">The sequence shown here is derived from an EMBL/GenBank/DDBJ whole genome shotgun (WGS) entry which is preliminary data.</text>
</comment>
<protein>
    <submittedName>
        <fullName evidence="1">Uncharacterized protein</fullName>
    </submittedName>
</protein>
<name>A0A241XRP9_PSEAI</name>
<gene>
    <name evidence="1" type="ORF">CAZ10_09685</name>
</gene>
<accession>A0A241XRP9</accession>